<comment type="caution">
    <text evidence="3">The sequence shown here is derived from an EMBL/GenBank/DDBJ whole genome shotgun (WGS) entry which is preliminary data.</text>
</comment>
<dbReference type="PANTHER" id="PTHR23046">
    <property type="entry name" value="PHOSPHORIBOSYLAMINOIMIDAZOLE CARBOXYLASE CATALYTIC SUBUNIT"/>
    <property type="match status" value="1"/>
</dbReference>
<dbReference type="GO" id="GO:0006189">
    <property type="term" value="P:'de novo' IMP biosynthetic process"/>
    <property type="evidence" value="ECO:0007669"/>
    <property type="project" value="InterPro"/>
</dbReference>
<dbReference type="InterPro" id="IPR000031">
    <property type="entry name" value="PurE_dom"/>
</dbReference>
<feature type="domain" description="PurE" evidence="2">
    <location>
        <begin position="2"/>
        <end position="130"/>
    </location>
</feature>
<sequence>MKKALVLFGSESDKYIYSELIENLKESFEVDFEIISAHRKPARLSERLKQDDFDFLVAGAGLAAHLPGVCASLTKKPVFGIPVEACFGGLDALLSIMQMPKDIPVGTIHASDSKRMAGLISTLSDQTSKVVHLVVDSDIQNYEYCTKEVNRFKDMALELGVEIAVSNSIVAETLNIVLFHKEEAFEIVDNALYIPLFEKSDSQSPMSALKVLDWFSNGGVWFGVNNSRNALIFLKKFIGEK</sequence>
<reference evidence="4" key="1">
    <citation type="journal article" date="2017" name="Proc. Natl. Acad. Sci. U.S.A.">
        <title>Simulation of Deepwater Horizon oil plume reveals substrate specialization within a complex community of hydrocarbon-degraders.</title>
        <authorList>
            <person name="Hu P."/>
            <person name="Dubinsky E.A."/>
            <person name="Probst A.J."/>
            <person name="Wang J."/>
            <person name="Sieber C.M.K."/>
            <person name="Tom L.M."/>
            <person name="Gardinali P."/>
            <person name="Banfield J.F."/>
            <person name="Atlas R.M."/>
            <person name="Andersen G.L."/>
        </authorList>
    </citation>
    <scope>NUCLEOTIDE SEQUENCE [LARGE SCALE GENOMIC DNA]</scope>
</reference>
<proteinExistence type="predicted"/>
<dbReference type="AlphaFoldDB" id="A0A1Y5FFE8"/>
<keyword evidence="1" id="KW-0658">Purine biosynthesis</keyword>
<dbReference type="EMBL" id="MAAO01000006">
    <property type="protein sequence ID" value="OUR97332.1"/>
    <property type="molecule type" value="Genomic_DNA"/>
</dbReference>
<dbReference type="Pfam" id="PF00731">
    <property type="entry name" value="AIRC"/>
    <property type="match status" value="1"/>
</dbReference>
<evidence type="ECO:0000256" key="1">
    <source>
        <dbReference type="ARBA" id="ARBA00022755"/>
    </source>
</evidence>
<dbReference type="SMART" id="SM01001">
    <property type="entry name" value="AIRC"/>
    <property type="match status" value="1"/>
</dbReference>
<protein>
    <recommendedName>
        <fullName evidence="2">PurE domain-containing protein</fullName>
    </recommendedName>
</protein>
<gene>
    <name evidence="3" type="ORF">A9Q84_13490</name>
</gene>
<dbReference type="InterPro" id="IPR024694">
    <property type="entry name" value="PurE_prokaryotes"/>
</dbReference>
<evidence type="ECO:0000313" key="3">
    <source>
        <dbReference type="EMBL" id="OUR97332.1"/>
    </source>
</evidence>
<organism evidence="3 4">
    <name type="scientific">Halobacteriovorax marinus</name>
    <dbReference type="NCBI Taxonomy" id="97084"/>
    <lineage>
        <taxon>Bacteria</taxon>
        <taxon>Pseudomonadati</taxon>
        <taxon>Bdellovibrionota</taxon>
        <taxon>Bacteriovoracia</taxon>
        <taxon>Bacteriovoracales</taxon>
        <taxon>Halobacteriovoraceae</taxon>
        <taxon>Halobacteriovorax</taxon>
    </lineage>
</organism>
<name>A0A1Y5FFE8_9BACT</name>
<dbReference type="PANTHER" id="PTHR23046:SF2">
    <property type="entry name" value="PHOSPHORIBOSYLAMINOIMIDAZOLE CARBOXYLASE"/>
    <property type="match status" value="1"/>
</dbReference>
<evidence type="ECO:0000313" key="4">
    <source>
        <dbReference type="Proteomes" id="UP000196531"/>
    </source>
</evidence>
<evidence type="ECO:0000259" key="2">
    <source>
        <dbReference type="SMART" id="SM01001"/>
    </source>
</evidence>
<accession>A0A1Y5FFE8</accession>
<dbReference type="SUPFAM" id="SSF52255">
    <property type="entry name" value="N5-CAIR mutase (phosphoribosylaminoimidazole carboxylase, PurE)"/>
    <property type="match status" value="1"/>
</dbReference>
<dbReference type="Proteomes" id="UP000196531">
    <property type="component" value="Unassembled WGS sequence"/>
</dbReference>
<dbReference type="Gene3D" id="3.40.50.1970">
    <property type="match status" value="1"/>
</dbReference>